<feature type="compositionally biased region" description="Gly residues" evidence="1">
    <location>
        <begin position="520"/>
        <end position="533"/>
    </location>
</feature>
<name>A0ABD1D918_CULPP</name>
<protein>
    <submittedName>
        <fullName evidence="2">Uncharacterized protein</fullName>
    </submittedName>
</protein>
<dbReference type="AlphaFoldDB" id="A0ABD1D918"/>
<dbReference type="EMBL" id="JBEHCU010006820">
    <property type="protein sequence ID" value="KAL1396138.1"/>
    <property type="molecule type" value="Genomic_DNA"/>
</dbReference>
<feature type="region of interest" description="Disordered" evidence="1">
    <location>
        <begin position="713"/>
        <end position="742"/>
    </location>
</feature>
<gene>
    <name evidence="2" type="ORF">pipiens_010726</name>
</gene>
<evidence type="ECO:0000313" key="2">
    <source>
        <dbReference type="EMBL" id="KAL1396138.1"/>
    </source>
</evidence>
<feature type="compositionally biased region" description="Gly residues" evidence="1">
    <location>
        <begin position="370"/>
        <end position="386"/>
    </location>
</feature>
<feature type="region of interest" description="Disordered" evidence="1">
    <location>
        <begin position="513"/>
        <end position="533"/>
    </location>
</feature>
<feature type="region of interest" description="Disordered" evidence="1">
    <location>
        <begin position="106"/>
        <end position="129"/>
    </location>
</feature>
<feature type="compositionally biased region" description="Pro residues" evidence="1">
    <location>
        <begin position="802"/>
        <end position="813"/>
    </location>
</feature>
<feature type="compositionally biased region" description="Basic and acidic residues" evidence="1">
    <location>
        <begin position="788"/>
        <end position="801"/>
    </location>
</feature>
<feature type="compositionally biased region" description="Polar residues" evidence="1">
    <location>
        <begin position="249"/>
        <end position="266"/>
    </location>
</feature>
<reference evidence="2 3" key="1">
    <citation type="submission" date="2024-05" db="EMBL/GenBank/DDBJ databases">
        <title>Culex pipiens pipiens assembly and annotation.</title>
        <authorList>
            <person name="Alout H."/>
            <person name="Durand T."/>
        </authorList>
    </citation>
    <scope>NUCLEOTIDE SEQUENCE [LARGE SCALE GENOMIC DNA]</scope>
    <source>
        <strain evidence="2">HA-2024</strain>
        <tissue evidence="2">Whole body</tissue>
    </source>
</reference>
<feature type="compositionally biased region" description="Low complexity" evidence="1">
    <location>
        <begin position="147"/>
        <end position="156"/>
    </location>
</feature>
<keyword evidence="3" id="KW-1185">Reference proteome</keyword>
<dbReference type="PANTHER" id="PTHR46026">
    <property type="entry name" value="RHO-TYPE GUANINE NUCLEOTIDE EXCHANGE FACTOR, ISOFORM F"/>
    <property type="match status" value="1"/>
</dbReference>
<sequence length="917" mass="97931">MPTPVCGEPVRELVGNRDFYSVVEGSPGSESASAAVQAHRRSLQPHDASFQHASIIPAPEAPLLSVPDHVTAELLYNFHNSHHSPSPSVVRSPVTSWCKILTPPQEFGTLKGKDDEEARSATTTTSATSPRRCVSYQYVNMGGSNAANTSASNASGQPNKNNSPEQTHAKCRFCDSSCSAGGSRCHSPRSSDSEHGTDAAGGGQRSQLRHSRSSHNIGRVAPLLRDDSEFNFTDSGQYDHHQHHGALAQATTTGSGEPNQTRNNTLRSEDSELGGGMMKYARSRSEERVSDDDAVVEEKKQYCTGRSRIVVNLTGSGTENGANEHKSQTTIYRTGLYAHWWKKEKLPIFVVGATTRQGAAEERRNEVPGGSCGGSGDHFVDGGGGGDGRDAVVDVARGSGKRFAFLFRSMSPPTSGGSTGNSHPSRGSGSITQHMSQHKRSQSFNHHLSYNQVQQQQQQQHQSQKLLLSNFAASRISTESGNPPPSLKGIKEKANWNITNLRPAPPLRPALLNGTNSSGSGTGSTGGGGGASIVGGGGGGGSIGSGSGLTGSGSVYHSLSLGTGQSTKAQPTYEEDALVLRVIEAYCAAYQSNARNTMHSALQPWAPVLPIRGGKLKTSRHFSSSNPQLPFTCSTLSSYLTNPAAGNKHSGNSHNTASTNSINTSHIWREASPNNFNMYSASICSLNSSAAAAANCRPGPASRYSVGGYGSTEWRSHSEEKPGAVAPRTATTTTLLQPFSSPIARSGSNYDNIFMNNNTNTPLLSRVSKQQTVWMNANQVMNYRQRSTSREMEQPLPRRESPPPPAPEGPPIQLPQQSSTTPLLYDRRLNRSFETAQGLGRTSKVSHMRRSTPQLNGDDDPEEDPLRDDASPGSDGPPGELRDFEHDVLKGSLLGGAFILHNSTRERDFNSAKRGTP</sequence>
<feature type="compositionally biased region" description="Acidic residues" evidence="1">
    <location>
        <begin position="857"/>
        <end position="866"/>
    </location>
</feature>
<evidence type="ECO:0000256" key="1">
    <source>
        <dbReference type="SAM" id="MobiDB-lite"/>
    </source>
</evidence>
<feature type="region of interest" description="Disordered" evidence="1">
    <location>
        <begin position="359"/>
        <end position="392"/>
    </location>
</feature>
<feature type="compositionally biased region" description="Low complexity" evidence="1">
    <location>
        <begin position="409"/>
        <end position="425"/>
    </location>
</feature>
<evidence type="ECO:0000313" key="3">
    <source>
        <dbReference type="Proteomes" id="UP001562425"/>
    </source>
</evidence>
<dbReference type="PANTHER" id="PTHR46026:SF1">
    <property type="entry name" value="RHO-TYPE GUANINE NUCLEOTIDE EXCHANGE FACTOR, ISOFORM F"/>
    <property type="match status" value="1"/>
</dbReference>
<feature type="region of interest" description="Disordered" evidence="1">
    <location>
        <begin position="835"/>
        <end position="917"/>
    </location>
</feature>
<organism evidence="2 3">
    <name type="scientific">Culex pipiens pipiens</name>
    <name type="common">Northern house mosquito</name>
    <dbReference type="NCBI Taxonomy" id="38569"/>
    <lineage>
        <taxon>Eukaryota</taxon>
        <taxon>Metazoa</taxon>
        <taxon>Ecdysozoa</taxon>
        <taxon>Arthropoda</taxon>
        <taxon>Hexapoda</taxon>
        <taxon>Insecta</taxon>
        <taxon>Pterygota</taxon>
        <taxon>Neoptera</taxon>
        <taxon>Endopterygota</taxon>
        <taxon>Diptera</taxon>
        <taxon>Nematocera</taxon>
        <taxon>Culicoidea</taxon>
        <taxon>Culicidae</taxon>
        <taxon>Culicinae</taxon>
        <taxon>Culicini</taxon>
        <taxon>Culex</taxon>
        <taxon>Culex</taxon>
    </lineage>
</organism>
<feature type="compositionally biased region" description="Basic and acidic residues" evidence="1">
    <location>
        <begin position="880"/>
        <end position="889"/>
    </location>
</feature>
<feature type="compositionally biased region" description="Low complexity" evidence="1">
    <location>
        <begin position="120"/>
        <end position="129"/>
    </location>
</feature>
<feature type="region of interest" description="Disordered" evidence="1">
    <location>
        <begin position="147"/>
        <end position="167"/>
    </location>
</feature>
<feature type="region of interest" description="Disordered" evidence="1">
    <location>
        <begin position="408"/>
        <end position="443"/>
    </location>
</feature>
<feature type="compositionally biased region" description="Polar residues" evidence="1">
    <location>
        <begin position="157"/>
        <end position="166"/>
    </location>
</feature>
<feature type="compositionally biased region" description="Polar residues" evidence="1">
    <location>
        <begin position="729"/>
        <end position="740"/>
    </location>
</feature>
<proteinExistence type="predicted"/>
<feature type="region of interest" description="Disordered" evidence="1">
    <location>
        <begin position="781"/>
        <end position="819"/>
    </location>
</feature>
<accession>A0ABD1D918</accession>
<feature type="region of interest" description="Disordered" evidence="1">
    <location>
        <begin position="184"/>
        <end position="273"/>
    </location>
</feature>
<dbReference type="Proteomes" id="UP001562425">
    <property type="component" value="Unassembled WGS sequence"/>
</dbReference>
<comment type="caution">
    <text evidence="2">The sequence shown here is derived from an EMBL/GenBank/DDBJ whole genome shotgun (WGS) entry which is preliminary data.</text>
</comment>